<dbReference type="GO" id="GO:0005886">
    <property type="term" value="C:plasma membrane"/>
    <property type="evidence" value="ECO:0007669"/>
    <property type="project" value="UniProtKB-SubCell"/>
</dbReference>
<dbReference type="InterPro" id="IPR001872">
    <property type="entry name" value="Peptidase_A8"/>
</dbReference>
<dbReference type="Pfam" id="PF01252">
    <property type="entry name" value="Peptidase_A8"/>
    <property type="match status" value="1"/>
</dbReference>
<evidence type="ECO:0000256" key="1">
    <source>
        <dbReference type="ARBA" id="ARBA00006139"/>
    </source>
</evidence>
<keyword evidence="7 9" id="KW-1133">Transmembrane helix</keyword>
<keyword evidence="2 9" id="KW-1003">Cell membrane</keyword>
<dbReference type="RefSeq" id="WP_187533145.1">
    <property type="nucleotide sequence ID" value="NZ_CBCSHU010000002.1"/>
</dbReference>
<gene>
    <name evidence="9 12" type="primary">lspA</name>
    <name evidence="12" type="ORF">H9L01_06425</name>
</gene>
<keyword evidence="8 9" id="KW-0472">Membrane</keyword>
<organism evidence="12 13">
    <name type="scientific">Erysipelothrix inopinata</name>
    <dbReference type="NCBI Taxonomy" id="225084"/>
    <lineage>
        <taxon>Bacteria</taxon>
        <taxon>Bacillati</taxon>
        <taxon>Bacillota</taxon>
        <taxon>Erysipelotrichia</taxon>
        <taxon>Erysipelotrichales</taxon>
        <taxon>Erysipelotrichaceae</taxon>
        <taxon>Erysipelothrix</taxon>
    </lineage>
</organism>
<keyword evidence="3 9" id="KW-0645">Protease</keyword>
<protein>
    <recommendedName>
        <fullName evidence="9">Lipoprotein signal peptidase</fullName>
        <ecNumber evidence="9">3.4.23.36</ecNumber>
    </recommendedName>
    <alternativeName>
        <fullName evidence="9">Prolipoprotein signal peptidase</fullName>
    </alternativeName>
    <alternativeName>
        <fullName evidence="9">Signal peptidase II</fullName>
        <shortName evidence="9">SPase II</shortName>
    </alternativeName>
</protein>
<dbReference type="NCBIfam" id="TIGR00077">
    <property type="entry name" value="lspA"/>
    <property type="match status" value="1"/>
</dbReference>
<proteinExistence type="inferred from homology"/>
<feature type="transmembrane region" description="Helical" evidence="9">
    <location>
        <begin position="29"/>
        <end position="47"/>
    </location>
</feature>
<dbReference type="GO" id="GO:0006508">
    <property type="term" value="P:proteolysis"/>
    <property type="evidence" value="ECO:0007669"/>
    <property type="project" value="UniProtKB-KW"/>
</dbReference>
<dbReference type="PANTHER" id="PTHR33695">
    <property type="entry name" value="LIPOPROTEIN SIGNAL PEPTIDASE"/>
    <property type="match status" value="1"/>
</dbReference>
<name>A0A7G9RWN7_9FIRM</name>
<evidence type="ECO:0000256" key="3">
    <source>
        <dbReference type="ARBA" id="ARBA00022670"/>
    </source>
</evidence>
<dbReference type="AlphaFoldDB" id="A0A7G9RWN7"/>
<dbReference type="EC" id="3.4.23.36" evidence="9"/>
<evidence type="ECO:0000256" key="6">
    <source>
        <dbReference type="ARBA" id="ARBA00022801"/>
    </source>
</evidence>
<dbReference type="PRINTS" id="PR00781">
    <property type="entry name" value="LIPOSIGPTASE"/>
</dbReference>
<evidence type="ECO:0000256" key="7">
    <source>
        <dbReference type="ARBA" id="ARBA00022989"/>
    </source>
</evidence>
<accession>A0A7G9RWN7</accession>
<dbReference type="PROSITE" id="PS00855">
    <property type="entry name" value="SPASE_II"/>
    <property type="match status" value="1"/>
</dbReference>
<dbReference type="HAMAP" id="MF_00161">
    <property type="entry name" value="LspA"/>
    <property type="match status" value="1"/>
</dbReference>
<evidence type="ECO:0000256" key="9">
    <source>
        <dbReference type="HAMAP-Rule" id="MF_00161"/>
    </source>
</evidence>
<evidence type="ECO:0000256" key="8">
    <source>
        <dbReference type="ARBA" id="ARBA00023136"/>
    </source>
</evidence>
<comment type="pathway">
    <text evidence="9">Protein modification; lipoprotein biosynthesis (signal peptide cleavage).</text>
</comment>
<evidence type="ECO:0000256" key="4">
    <source>
        <dbReference type="ARBA" id="ARBA00022692"/>
    </source>
</evidence>
<keyword evidence="4 9" id="KW-0812">Transmembrane</keyword>
<keyword evidence="5 9" id="KW-0064">Aspartyl protease</keyword>
<keyword evidence="6 9" id="KW-0378">Hydrolase</keyword>
<evidence type="ECO:0000313" key="13">
    <source>
        <dbReference type="Proteomes" id="UP000515928"/>
    </source>
</evidence>
<dbReference type="EMBL" id="CP060715">
    <property type="protein sequence ID" value="QNN60012.1"/>
    <property type="molecule type" value="Genomic_DNA"/>
</dbReference>
<reference evidence="12 13" key="1">
    <citation type="submission" date="2020-08" db="EMBL/GenBank/DDBJ databases">
        <title>Genome sequence of Erysipelothrix inopinata DSM 15511T.</title>
        <authorList>
            <person name="Hyun D.-W."/>
            <person name="Bae J.-W."/>
        </authorList>
    </citation>
    <scope>NUCLEOTIDE SEQUENCE [LARGE SCALE GENOMIC DNA]</scope>
    <source>
        <strain evidence="12 13">DSM 15511</strain>
    </source>
</reference>
<feature type="active site" evidence="9">
    <location>
        <position position="111"/>
    </location>
</feature>
<dbReference type="KEGG" id="eio:H9L01_06425"/>
<dbReference type="GO" id="GO:0004190">
    <property type="term" value="F:aspartic-type endopeptidase activity"/>
    <property type="evidence" value="ECO:0007669"/>
    <property type="project" value="UniProtKB-UniRule"/>
</dbReference>
<comment type="catalytic activity">
    <reaction evidence="9 10">
        <text>Release of signal peptides from bacterial membrane prolipoproteins. Hydrolyzes -Xaa-Yaa-Zaa-|-(S,diacylglyceryl)Cys-, in which Xaa is hydrophobic (preferably Leu), and Yaa (Ala or Ser) and Zaa (Gly or Ala) have small, neutral side chains.</text>
        <dbReference type="EC" id="3.4.23.36"/>
    </reaction>
</comment>
<evidence type="ECO:0000256" key="5">
    <source>
        <dbReference type="ARBA" id="ARBA00022750"/>
    </source>
</evidence>
<sequence length="151" mass="17282">MKKKFGLLSALVIAIDLYTKYWIEQTLNLGSSITIIPGFFDLHYLRNTGAAWSMLDGKRWFFIILGCIVTLVLLYYFLKEEKPWYSLGIALMLAGTVGNLYDRMVLGYVRDMLAFNLFGYHFPVFNVADSALCIGVLILVVQMFIDEKRSV</sequence>
<evidence type="ECO:0000313" key="12">
    <source>
        <dbReference type="EMBL" id="QNN60012.1"/>
    </source>
</evidence>
<evidence type="ECO:0000256" key="11">
    <source>
        <dbReference type="RuleBase" id="RU004181"/>
    </source>
</evidence>
<evidence type="ECO:0000256" key="2">
    <source>
        <dbReference type="ARBA" id="ARBA00022475"/>
    </source>
</evidence>
<dbReference type="PANTHER" id="PTHR33695:SF1">
    <property type="entry name" value="LIPOPROTEIN SIGNAL PEPTIDASE"/>
    <property type="match status" value="1"/>
</dbReference>
<feature type="transmembrane region" description="Helical" evidence="9">
    <location>
        <begin position="122"/>
        <end position="145"/>
    </location>
</feature>
<dbReference type="UniPathway" id="UPA00665"/>
<comment type="similarity">
    <text evidence="1 9 11">Belongs to the peptidase A8 family.</text>
</comment>
<comment type="function">
    <text evidence="9 10">This protein specifically catalyzes the removal of signal peptides from prolipoproteins.</text>
</comment>
<feature type="transmembrane region" description="Helical" evidence="9">
    <location>
        <begin position="84"/>
        <end position="101"/>
    </location>
</feature>
<feature type="transmembrane region" description="Helical" evidence="9">
    <location>
        <begin position="59"/>
        <end position="78"/>
    </location>
</feature>
<comment type="subcellular location">
    <subcellularLocation>
        <location evidence="9">Cell membrane</location>
        <topology evidence="9">Multi-pass membrane protein</topology>
    </subcellularLocation>
</comment>
<dbReference type="Proteomes" id="UP000515928">
    <property type="component" value="Chromosome"/>
</dbReference>
<keyword evidence="13" id="KW-1185">Reference proteome</keyword>
<evidence type="ECO:0000256" key="10">
    <source>
        <dbReference type="RuleBase" id="RU000594"/>
    </source>
</evidence>
<feature type="active site" evidence="9">
    <location>
        <position position="129"/>
    </location>
</feature>